<dbReference type="EMBL" id="GDJX01008074">
    <property type="protein sequence ID" value="JAT59862.1"/>
    <property type="molecule type" value="Transcribed_RNA"/>
</dbReference>
<reference evidence="2" key="1">
    <citation type="submission" date="2015-07" db="EMBL/GenBank/DDBJ databases">
        <title>Transcriptome Assembly of Anthurium amnicola.</title>
        <authorList>
            <person name="Suzuki J."/>
        </authorList>
    </citation>
    <scope>NUCLEOTIDE SEQUENCE</scope>
</reference>
<organism evidence="2">
    <name type="scientific">Anthurium amnicola</name>
    <dbReference type="NCBI Taxonomy" id="1678845"/>
    <lineage>
        <taxon>Eukaryota</taxon>
        <taxon>Viridiplantae</taxon>
        <taxon>Streptophyta</taxon>
        <taxon>Embryophyta</taxon>
        <taxon>Tracheophyta</taxon>
        <taxon>Spermatophyta</taxon>
        <taxon>Magnoliopsida</taxon>
        <taxon>Liliopsida</taxon>
        <taxon>Araceae</taxon>
        <taxon>Pothoideae</taxon>
        <taxon>Potheae</taxon>
        <taxon>Anthurium</taxon>
    </lineage>
</organism>
<evidence type="ECO:0000313" key="3">
    <source>
        <dbReference type="EMBL" id="JAT59862.1"/>
    </source>
</evidence>
<dbReference type="PANTHER" id="PTHR34451:SF7">
    <property type="entry name" value="PHD FINGER FAMILY PROTEIN"/>
    <property type="match status" value="1"/>
</dbReference>
<evidence type="ECO:0000313" key="2">
    <source>
        <dbReference type="EMBL" id="JAT42944.1"/>
    </source>
</evidence>
<dbReference type="PANTHER" id="PTHR34451">
    <property type="entry name" value="PHD FINGER FAMILY PROTEIN"/>
    <property type="match status" value="1"/>
</dbReference>
<evidence type="ECO:0000313" key="4">
    <source>
        <dbReference type="EMBL" id="JAT66714.1"/>
    </source>
</evidence>
<feature type="region of interest" description="Disordered" evidence="1">
    <location>
        <begin position="152"/>
        <end position="174"/>
    </location>
</feature>
<gene>
    <name evidence="2" type="primary">BHLH131_0</name>
    <name evidence="3" type="synonym">BHLH131_1</name>
    <name evidence="4" type="synonym">BHLH131_2</name>
    <name evidence="2" type="ORF">g.43036</name>
    <name evidence="3" type="ORF">g.43037</name>
    <name evidence="4" type="ORF">g.43038</name>
</gene>
<feature type="region of interest" description="Disordered" evidence="1">
    <location>
        <begin position="1"/>
        <end position="28"/>
    </location>
</feature>
<accession>A0A1D1XKM8</accession>
<feature type="region of interest" description="Disordered" evidence="1">
    <location>
        <begin position="360"/>
        <end position="387"/>
    </location>
</feature>
<name>A0A1D1XKM8_9ARAE</name>
<feature type="compositionally biased region" description="Polar residues" evidence="1">
    <location>
        <begin position="1"/>
        <end position="15"/>
    </location>
</feature>
<evidence type="ECO:0000256" key="1">
    <source>
        <dbReference type="SAM" id="MobiDB-lite"/>
    </source>
</evidence>
<sequence length="405" mass="43581">MTTSVAMAETPTSTAPAAGSKREQPPTRLQHQYHIRQLNPGAGCGGEGCVAWDPWPVHHIRHRGSLCRLCTSCVLRYHPGSFCPKCFELVDSPGGRLSPQQPPGIVHCNSCPSVCHAACLSDADKAASYVCPSCANPSGYSYFPVDCDRDGDGDASGSPSKKVRVADGGGGEEKLQAEGQRHRTVDRESAKVLLCAARLASASMNRAVAFARSEAERKAKDAVVARKKAKEMLEKALTAAKREREKRQDVLVVPLPAVAEPQRKASAKLDNAMASMVAQKRRQNREKEQWMKLEDAIPLTQKPPVRAIAESERAKDPFPSSHLNHSHAVTPNLQDNVKLDTIGNNGSLPASKINFAAENKKGGPKVPVESGVGVRVPPTKQDASVTKTNTRVIFTGLPDKTSLHS</sequence>
<dbReference type="EMBL" id="GDJX01024992">
    <property type="protein sequence ID" value="JAT42944.1"/>
    <property type="molecule type" value="Transcribed_RNA"/>
</dbReference>
<proteinExistence type="predicted"/>
<protein>
    <submittedName>
        <fullName evidence="2">Transcription factor bHLH131</fullName>
    </submittedName>
</protein>
<dbReference type="EMBL" id="GDJX01001222">
    <property type="protein sequence ID" value="JAT66714.1"/>
    <property type="molecule type" value="Transcribed_RNA"/>
</dbReference>
<dbReference type="CDD" id="cd15489">
    <property type="entry name" value="PHD_SF"/>
    <property type="match status" value="1"/>
</dbReference>
<dbReference type="AlphaFoldDB" id="A0A1D1XKM8"/>